<dbReference type="SUPFAM" id="SSF51905">
    <property type="entry name" value="FAD/NAD(P)-binding domain"/>
    <property type="match status" value="2"/>
</dbReference>
<evidence type="ECO:0000256" key="4">
    <source>
        <dbReference type="ARBA" id="ARBA00023002"/>
    </source>
</evidence>
<dbReference type="Pfam" id="PF14759">
    <property type="entry name" value="Reductase_C"/>
    <property type="match status" value="1"/>
</dbReference>
<dbReference type="EMBL" id="BONF01000001">
    <property type="protein sequence ID" value="GIF78721.1"/>
    <property type="molecule type" value="Genomic_DNA"/>
</dbReference>
<feature type="domain" description="Reductase C-terminal" evidence="7">
    <location>
        <begin position="327"/>
        <end position="403"/>
    </location>
</feature>
<evidence type="ECO:0000256" key="3">
    <source>
        <dbReference type="ARBA" id="ARBA00022827"/>
    </source>
</evidence>
<dbReference type="PRINTS" id="PR00368">
    <property type="entry name" value="FADPNR"/>
</dbReference>
<comment type="cofactor">
    <cofactor evidence="1">
        <name>FAD</name>
        <dbReference type="ChEBI" id="CHEBI:57692"/>
    </cofactor>
</comment>
<dbReference type="GO" id="GO:0005737">
    <property type="term" value="C:cytoplasm"/>
    <property type="evidence" value="ECO:0007669"/>
    <property type="project" value="TreeGrafter"/>
</dbReference>
<feature type="domain" description="FAD/NAD(P)-binding" evidence="6">
    <location>
        <begin position="10"/>
        <end position="304"/>
    </location>
</feature>
<dbReference type="InterPro" id="IPR036188">
    <property type="entry name" value="FAD/NAD-bd_sf"/>
</dbReference>
<dbReference type="InterPro" id="IPR023753">
    <property type="entry name" value="FAD/NAD-binding_dom"/>
</dbReference>
<protein>
    <submittedName>
        <fullName evidence="8">Uncharacterized protein</fullName>
    </submittedName>
</protein>
<proteinExistence type="predicted"/>
<dbReference type="SUPFAM" id="SSF55424">
    <property type="entry name" value="FAD/NAD-linked reductases, dimerisation (C-terminal) domain"/>
    <property type="match status" value="1"/>
</dbReference>
<evidence type="ECO:0000256" key="2">
    <source>
        <dbReference type="ARBA" id="ARBA00022630"/>
    </source>
</evidence>
<name>A0A8J3JDL3_9ACTN</name>
<organism evidence="8 9">
    <name type="scientific">Catellatospora bangladeshensis</name>
    <dbReference type="NCBI Taxonomy" id="310355"/>
    <lineage>
        <taxon>Bacteria</taxon>
        <taxon>Bacillati</taxon>
        <taxon>Actinomycetota</taxon>
        <taxon>Actinomycetes</taxon>
        <taxon>Micromonosporales</taxon>
        <taxon>Micromonosporaceae</taxon>
        <taxon>Catellatospora</taxon>
    </lineage>
</organism>
<evidence type="ECO:0000313" key="9">
    <source>
        <dbReference type="Proteomes" id="UP000601223"/>
    </source>
</evidence>
<dbReference type="RefSeq" id="WP_203740307.1">
    <property type="nucleotide sequence ID" value="NZ_BONF01000001.1"/>
</dbReference>
<keyword evidence="2" id="KW-0285">Flavoprotein</keyword>
<dbReference type="Gene3D" id="3.50.50.60">
    <property type="entry name" value="FAD/NAD(P)-binding domain"/>
    <property type="match status" value="2"/>
</dbReference>
<evidence type="ECO:0000256" key="5">
    <source>
        <dbReference type="SAM" id="MobiDB-lite"/>
    </source>
</evidence>
<keyword evidence="9" id="KW-1185">Reference proteome</keyword>
<dbReference type="PANTHER" id="PTHR43557:SF2">
    <property type="entry name" value="RIESKE DOMAIN-CONTAINING PROTEIN-RELATED"/>
    <property type="match status" value="1"/>
</dbReference>
<reference evidence="8 9" key="1">
    <citation type="submission" date="2021-01" db="EMBL/GenBank/DDBJ databases">
        <title>Whole genome shotgun sequence of Catellatospora bangladeshensis NBRC 107357.</title>
        <authorList>
            <person name="Komaki H."/>
            <person name="Tamura T."/>
        </authorList>
    </citation>
    <scope>NUCLEOTIDE SEQUENCE [LARGE SCALE GENOMIC DNA]</scope>
    <source>
        <strain evidence="8 9">NBRC 107357</strain>
    </source>
</reference>
<evidence type="ECO:0000256" key="1">
    <source>
        <dbReference type="ARBA" id="ARBA00001974"/>
    </source>
</evidence>
<gene>
    <name evidence="8" type="ORF">Cba03nite_00700</name>
</gene>
<keyword evidence="3" id="KW-0274">FAD</keyword>
<feature type="region of interest" description="Disordered" evidence="5">
    <location>
        <begin position="402"/>
        <end position="422"/>
    </location>
</feature>
<dbReference type="Proteomes" id="UP000601223">
    <property type="component" value="Unassembled WGS sequence"/>
</dbReference>
<sequence>MRHRAGDLDRIVIVGAGRAAVAAAEELHRLGFTGAITMLGGEAHPPYHRPACSKGLLTGRQRPADAHLSFSAPVRWLPGRTAEDLDVTRQIVYTQTGEEFEYDGLIVATGAKPVSPPGWPVGEPGLHVLHDIEDAFALAGALREARRVAVVGAGFTGCEAAYVVSSLARECVIVDSNPQVMTRAVGAVTGGLVADSMRHEGVRMRLGRRVRTVSRSRRGWRLDLDDGSHVDADVVISALGERPDTSWFTARHADTGDGLLCDESLRVLGVNRVVAAGAVARWPNPWYGDAPGRCDQWIAALEQGQAAARTLLAGQRPAPAAPLQPRYWSDLFGLRIQVCGRLDGADDVEVTELRPGRRDIARGGMVAVHLRDGVARGVVAVNAPRQFTTLAREMRAAGPVARPRVSLPAAQTSHQRRLSLVG</sequence>
<dbReference type="InterPro" id="IPR050446">
    <property type="entry name" value="FAD-oxidoreductase/Apoptosis"/>
</dbReference>
<evidence type="ECO:0000313" key="8">
    <source>
        <dbReference type="EMBL" id="GIF78721.1"/>
    </source>
</evidence>
<evidence type="ECO:0000259" key="6">
    <source>
        <dbReference type="Pfam" id="PF07992"/>
    </source>
</evidence>
<dbReference type="InterPro" id="IPR016156">
    <property type="entry name" value="FAD/NAD-linked_Rdtase_dimer_sf"/>
</dbReference>
<dbReference type="GO" id="GO:0016651">
    <property type="term" value="F:oxidoreductase activity, acting on NAD(P)H"/>
    <property type="evidence" value="ECO:0007669"/>
    <property type="project" value="TreeGrafter"/>
</dbReference>
<dbReference type="PRINTS" id="PR00469">
    <property type="entry name" value="PNDRDTASEII"/>
</dbReference>
<dbReference type="Gene3D" id="3.30.390.30">
    <property type="match status" value="1"/>
</dbReference>
<evidence type="ECO:0000259" key="7">
    <source>
        <dbReference type="Pfam" id="PF14759"/>
    </source>
</evidence>
<dbReference type="InterPro" id="IPR028202">
    <property type="entry name" value="Reductase_C"/>
</dbReference>
<keyword evidence="4" id="KW-0560">Oxidoreductase</keyword>
<dbReference type="AlphaFoldDB" id="A0A8J3JDL3"/>
<accession>A0A8J3JDL3</accession>
<dbReference type="Pfam" id="PF07992">
    <property type="entry name" value="Pyr_redox_2"/>
    <property type="match status" value="1"/>
</dbReference>
<comment type="caution">
    <text evidence="8">The sequence shown here is derived from an EMBL/GenBank/DDBJ whole genome shotgun (WGS) entry which is preliminary data.</text>
</comment>
<dbReference type="PANTHER" id="PTHR43557">
    <property type="entry name" value="APOPTOSIS-INDUCING FACTOR 1"/>
    <property type="match status" value="1"/>
</dbReference>